<evidence type="ECO:0000313" key="2">
    <source>
        <dbReference type="Proteomes" id="UP000002593"/>
    </source>
</evidence>
<dbReference type="Gene3D" id="2.40.50.140">
    <property type="entry name" value="Nucleic acid-binding proteins"/>
    <property type="match status" value="1"/>
</dbReference>
<dbReference type="EnsemblBacteria" id="ABM81131">
    <property type="protein sequence ID" value="ABM81131"/>
    <property type="gene ID" value="Hbut_1301"/>
</dbReference>
<dbReference type="AlphaFoldDB" id="A2BMC0"/>
<evidence type="ECO:0000313" key="1">
    <source>
        <dbReference type="EMBL" id="ABM81131.1"/>
    </source>
</evidence>
<keyword evidence="2" id="KW-1185">Reference proteome</keyword>
<dbReference type="InterPro" id="IPR003750">
    <property type="entry name" value="Put_MeTrfase-C9orf114-like"/>
</dbReference>
<dbReference type="RefSeq" id="WP_011822449.1">
    <property type="nucleotide sequence ID" value="NC_008818.1"/>
</dbReference>
<dbReference type="eggNOG" id="arCOG04069">
    <property type="taxonomic scope" value="Archaea"/>
</dbReference>
<dbReference type="STRING" id="415426.Hbut_1301"/>
<gene>
    <name evidence="1" type="ordered locus">Hbut_1301</name>
</gene>
<dbReference type="InterPro" id="IPR029026">
    <property type="entry name" value="tRNA_m1G_MTases_N"/>
</dbReference>
<proteinExistence type="predicted"/>
<dbReference type="Proteomes" id="UP000002593">
    <property type="component" value="Chromosome"/>
</dbReference>
<sequence>MSWQPPPRKVKLVAAVPASYTSTEGDLRHKTIKVGLLGRLFAVYRVDEAIVYIDRPAYWRDAELMRKILEYMVTAPYLRKKIYPPNVPELRYASLLPPLQLPTHGVGGPVDGEVRQALVLRASGGRALVEAGLEEPVWVRGRFHRGQRILVRIVSVERGIVEPVEDELVYNGFKVTIVEGLSRLLSKYRNYTRIATSRKGRLVDAELLSQIGSRSSSGPGVLVLFGAPDLGLYELAELENLKLEDLVDYVVNTIPQQGTKTVRVEEAVAATLALLNLVLS</sequence>
<dbReference type="PANTHER" id="PTHR12150:SF13">
    <property type="entry name" value="METHYLTRANSFERASE C9ORF114-RELATED"/>
    <property type="match status" value="1"/>
</dbReference>
<accession>A2BMC0</accession>
<dbReference type="InterPro" id="IPR012340">
    <property type="entry name" value="NA-bd_OB-fold"/>
</dbReference>
<dbReference type="SUPFAM" id="SSF75217">
    <property type="entry name" value="alpha/beta knot"/>
    <property type="match status" value="1"/>
</dbReference>
<dbReference type="EMBL" id="CP000493">
    <property type="protein sequence ID" value="ABM81131.1"/>
    <property type="molecule type" value="Genomic_DNA"/>
</dbReference>
<dbReference type="GeneID" id="4781523"/>
<protein>
    <submittedName>
        <fullName evidence="1">Conserved archaeal protein</fullName>
    </submittedName>
</protein>
<dbReference type="Gene3D" id="3.40.1280.10">
    <property type="match status" value="1"/>
</dbReference>
<reference evidence="1 2" key="1">
    <citation type="journal article" date="2007" name="Archaea">
        <title>The genome of Hyperthermus butylicus: a sulfur-reducing, peptide fermenting, neutrophilic Crenarchaeote growing up to 108 degrees C.</title>
        <authorList>
            <person name="Brugger K."/>
            <person name="Chen L."/>
            <person name="Stark M."/>
            <person name="Zibat A."/>
            <person name="Redder P."/>
            <person name="Ruepp A."/>
            <person name="Awayez M."/>
            <person name="She Q."/>
            <person name="Garrett R.A."/>
            <person name="Klenk H.P."/>
        </authorList>
    </citation>
    <scope>NUCLEOTIDE SEQUENCE [LARGE SCALE GENOMIC DNA]</scope>
    <source>
        <strain evidence="2">DSM 5456 / JCM 9403 / PLM1-5</strain>
    </source>
</reference>
<dbReference type="Pfam" id="PF02598">
    <property type="entry name" value="Methyltrn_RNA_3"/>
    <property type="match status" value="1"/>
</dbReference>
<organism evidence="1 2">
    <name type="scientific">Hyperthermus butylicus (strain DSM 5456 / JCM 9403 / PLM1-5)</name>
    <dbReference type="NCBI Taxonomy" id="415426"/>
    <lineage>
        <taxon>Archaea</taxon>
        <taxon>Thermoproteota</taxon>
        <taxon>Thermoprotei</taxon>
        <taxon>Desulfurococcales</taxon>
        <taxon>Pyrodictiaceae</taxon>
        <taxon>Hyperthermus</taxon>
    </lineage>
</organism>
<dbReference type="InterPro" id="IPR029028">
    <property type="entry name" value="Alpha/beta_knot_MTases"/>
</dbReference>
<dbReference type="PANTHER" id="PTHR12150">
    <property type="entry name" value="CLASS IV SAM-BINDING METHYLTRANSFERASE-RELATED"/>
    <property type="match status" value="1"/>
</dbReference>
<dbReference type="CDD" id="cd18086">
    <property type="entry name" value="HsC9orf114-like"/>
    <property type="match status" value="1"/>
</dbReference>
<dbReference type="SUPFAM" id="SSF50249">
    <property type="entry name" value="Nucleic acid-binding proteins"/>
    <property type="match status" value="1"/>
</dbReference>
<dbReference type="KEGG" id="hbu:Hbut_1301"/>
<dbReference type="HOGENOM" id="CLU_017233_1_0_2"/>
<name>A2BMC0_HYPBU</name>